<dbReference type="PANTHER" id="PTHR31876">
    <property type="entry name" value="COV-LIKE PROTEIN 1"/>
    <property type="match status" value="1"/>
</dbReference>
<dbReference type="EMBL" id="LAZR01040421">
    <property type="protein sequence ID" value="KKL14535.1"/>
    <property type="molecule type" value="Genomic_DNA"/>
</dbReference>
<feature type="transmembrane region" description="Helical" evidence="1">
    <location>
        <begin position="12"/>
        <end position="36"/>
    </location>
</feature>
<protein>
    <recommendedName>
        <fullName evidence="3">DUF502 domain-containing protein</fullName>
    </recommendedName>
</protein>
<dbReference type="AlphaFoldDB" id="A0A0F9AYM4"/>
<proteinExistence type="predicted"/>
<accession>A0A0F9AYM4</accession>
<keyword evidence="1" id="KW-1133">Transmembrane helix</keyword>
<dbReference type="InterPro" id="IPR007462">
    <property type="entry name" value="COV1-like"/>
</dbReference>
<sequence length="243" mass="27806">MQQAFKNFRTYFFRGMAALLPTILTIWIFMQCYIFVQANISQQINRGVVFVVVKTINWYPQVTEEQKINYAIETEPKLVGDQDALALRIQDEDMIYGTRIRVAEEFWVHGRGQITGFLIALIGVCFIGAFLASVVGKTLWRFFEKALMNTPLVKKVYPYIKQVTDLVLAKKEFSFNKVVAIQYPRKGLWSIALVTGSGLKKITEGKEQEFLTVFIPSSPTPFTGYVIVTPKDESIEMEMSVEE</sequence>
<feature type="non-terminal residue" evidence="2">
    <location>
        <position position="243"/>
    </location>
</feature>
<comment type="caution">
    <text evidence="2">The sequence shown here is derived from an EMBL/GenBank/DDBJ whole genome shotgun (WGS) entry which is preliminary data.</text>
</comment>
<evidence type="ECO:0000256" key="1">
    <source>
        <dbReference type="SAM" id="Phobius"/>
    </source>
</evidence>
<dbReference type="Pfam" id="PF04367">
    <property type="entry name" value="DUF502"/>
    <property type="match status" value="1"/>
</dbReference>
<organism evidence="2">
    <name type="scientific">marine sediment metagenome</name>
    <dbReference type="NCBI Taxonomy" id="412755"/>
    <lineage>
        <taxon>unclassified sequences</taxon>
        <taxon>metagenomes</taxon>
        <taxon>ecological metagenomes</taxon>
    </lineage>
</organism>
<keyword evidence="1" id="KW-0812">Transmembrane</keyword>
<dbReference type="PANTHER" id="PTHR31876:SF26">
    <property type="entry name" value="PROTEIN LIKE COV 2"/>
    <property type="match status" value="1"/>
</dbReference>
<keyword evidence="1" id="KW-0472">Membrane</keyword>
<gene>
    <name evidence="2" type="ORF">LCGC14_2514670</name>
</gene>
<evidence type="ECO:0008006" key="3">
    <source>
        <dbReference type="Google" id="ProtNLM"/>
    </source>
</evidence>
<evidence type="ECO:0000313" key="2">
    <source>
        <dbReference type="EMBL" id="KKL14535.1"/>
    </source>
</evidence>
<reference evidence="2" key="1">
    <citation type="journal article" date="2015" name="Nature">
        <title>Complex archaea that bridge the gap between prokaryotes and eukaryotes.</title>
        <authorList>
            <person name="Spang A."/>
            <person name="Saw J.H."/>
            <person name="Jorgensen S.L."/>
            <person name="Zaremba-Niedzwiedzka K."/>
            <person name="Martijn J."/>
            <person name="Lind A.E."/>
            <person name="van Eijk R."/>
            <person name="Schleper C."/>
            <person name="Guy L."/>
            <person name="Ettema T.J."/>
        </authorList>
    </citation>
    <scope>NUCLEOTIDE SEQUENCE</scope>
</reference>
<feature type="transmembrane region" description="Helical" evidence="1">
    <location>
        <begin position="114"/>
        <end position="135"/>
    </location>
</feature>
<name>A0A0F9AYM4_9ZZZZ</name>